<keyword evidence="4" id="KW-1133">Transmembrane helix</keyword>
<dbReference type="Pfam" id="PF12819">
    <property type="entry name" value="Malectin_like"/>
    <property type="match status" value="1"/>
</dbReference>
<name>A0AAW0JB82_QUESU</name>
<comment type="subcellular location">
    <subcellularLocation>
        <location evidence="1">Membrane</location>
        <topology evidence="1">Single-pass membrane protein</topology>
    </subcellularLocation>
</comment>
<evidence type="ECO:0000256" key="2">
    <source>
        <dbReference type="ARBA" id="ARBA00022692"/>
    </source>
</evidence>
<evidence type="ECO:0000313" key="8">
    <source>
        <dbReference type="Proteomes" id="UP000237347"/>
    </source>
</evidence>
<dbReference type="GO" id="GO:0016020">
    <property type="term" value="C:membrane"/>
    <property type="evidence" value="ECO:0007669"/>
    <property type="project" value="UniProtKB-SubCell"/>
</dbReference>
<evidence type="ECO:0000313" key="7">
    <source>
        <dbReference type="EMBL" id="KAK7823484.1"/>
    </source>
</evidence>
<dbReference type="PANTHER" id="PTHR45631:SF202">
    <property type="entry name" value="SENESCENCE-INDUCED RECEPTOR-LIKE SERINE_THREONINE-PROTEIN KINASE"/>
    <property type="match status" value="1"/>
</dbReference>
<accession>A0AAW0JB82</accession>
<gene>
    <name evidence="7" type="ORF">CFP56_035424</name>
</gene>
<feature type="domain" description="Malectin-like" evidence="6">
    <location>
        <begin position="1"/>
        <end position="106"/>
    </location>
</feature>
<keyword evidence="2" id="KW-0812">Transmembrane</keyword>
<dbReference type="AlphaFoldDB" id="A0AAW0JB82"/>
<evidence type="ECO:0000256" key="1">
    <source>
        <dbReference type="ARBA" id="ARBA00004167"/>
    </source>
</evidence>
<dbReference type="Proteomes" id="UP000237347">
    <property type="component" value="Unassembled WGS sequence"/>
</dbReference>
<evidence type="ECO:0000256" key="4">
    <source>
        <dbReference type="ARBA" id="ARBA00022989"/>
    </source>
</evidence>
<sequence>MSTASTPTNVSPPLELFWDTENATSEYYIYMHFAEVVNLTATQFRSFNITLNGKYWYGPFAPKYLSTITLFSPSILPNAQKYDFLFFKAEGSTLPPIVNAVEIYSVRDLSKSGTYKKDGMFSSTHINLGWI</sequence>
<evidence type="ECO:0000256" key="3">
    <source>
        <dbReference type="ARBA" id="ARBA00022729"/>
    </source>
</evidence>
<keyword evidence="8" id="KW-1185">Reference proteome</keyword>
<dbReference type="GO" id="GO:0016301">
    <property type="term" value="F:kinase activity"/>
    <property type="evidence" value="ECO:0007669"/>
    <property type="project" value="UniProtKB-KW"/>
</dbReference>
<organism evidence="7 8">
    <name type="scientific">Quercus suber</name>
    <name type="common">Cork oak</name>
    <dbReference type="NCBI Taxonomy" id="58331"/>
    <lineage>
        <taxon>Eukaryota</taxon>
        <taxon>Viridiplantae</taxon>
        <taxon>Streptophyta</taxon>
        <taxon>Embryophyta</taxon>
        <taxon>Tracheophyta</taxon>
        <taxon>Spermatophyta</taxon>
        <taxon>Magnoliopsida</taxon>
        <taxon>eudicotyledons</taxon>
        <taxon>Gunneridae</taxon>
        <taxon>Pentapetalae</taxon>
        <taxon>rosids</taxon>
        <taxon>fabids</taxon>
        <taxon>Fagales</taxon>
        <taxon>Fagaceae</taxon>
        <taxon>Quercus</taxon>
    </lineage>
</organism>
<dbReference type="InterPro" id="IPR024788">
    <property type="entry name" value="Malectin-like_Carb-bd_dom"/>
</dbReference>
<reference evidence="7 8" key="1">
    <citation type="journal article" date="2018" name="Sci. Data">
        <title>The draft genome sequence of cork oak.</title>
        <authorList>
            <person name="Ramos A.M."/>
            <person name="Usie A."/>
            <person name="Barbosa P."/>
            <person name="Barros P.M."/>
            <person name="Capote T."/>
            <person name="Chaves I."/>
            <person name="Simoes F."/>
            <person name="Abreu I."/>
            <person name="Carrasquinho I."/>
            <person name="Faro C."/>
            <person name="Guimaraes J.B."/>
            <person name="Mendonca D."/>
            <person name="Nobrega F."/>
            <person name="Rodrigues L."/>
            <person name="Saibo N.J.M."/>
            <person name="Varela M.C."/>
            <person name="Egas C."/>
            <person name="Matos J."/>
            <person name="Miguel C.M."/>
            <person name="Oliveira M.M."/>
            <person name="Ricardo C.P."/>
            <person name="Goncalves S."/>
        </authorList>
    </citation>
    <scope>NUCLEOTIDE SEQUENCE [LARGE SCALE GENOMIC DNA]</scope>
    <source>
        <strain evidence="8">cv. HL8</strain>
    </source>
</reference>
<keyword evidence="3" id="KW-0732">Signal</keyword>
<proteinExistence type="predicted"/>
<dbReference type="PANTHER" id="PTHR45631">
    <property type="entry name" value="OS07G0107800 PROTEIN-RELATED"/>
    <property type="match status" value="1"/>
</dbReference>
<comment type="caution">
    <text evidence="7">The sequence shown here is derived from an EMBL/GenBank/DDBJ whole genome shotgun (WGS) entry which is preliminary data.</text>
</comment>
<evidence type="ECO:0000259" key="6">
    <source>
        <dbReference type="Pfam" id="PF12819"/>
    </source>
</evidence>
<protein>
    <submittedName>
        <fullName evidence="7">Lrr receptor-like serine/threonine-protein kinase</fullName>
    </submittedName>
</protein>
<evidence type="ECO:0000256" key="5">
    <source>
        <dbReference type="ARBA" id="ARBA00023136"/>
    </source>
</evidence>
<dbReference type="EMBL" id="PKMF04000632">
    <property type="protein sequence ID" value="KAK7823484.1"/>
    <property type="molecule type" value="Genomic_DNA"/>
</dbReference>
<keyword evidence="5" id="KW-0472">Membrane</keyword>